<accession>A0A226E9X2</accession>
<keyword evidence="1" id="KW-0812">Transmembrane</keyword>
<feature type="transmembrane region" description="Helical" evidence="1">
    <location>
        <begin position="142"/>
        <end position="162"/>
    </location>
</feature>
<keyword evidence="3" id="KW-1185">Reference proteome</keyword>
<feature type="transmembrane region" description="Helical" evidence="1">
    <location>
        <begin position="71"/>
        <end position="93"/>
    </location>
</feature>
<dbReference type="AlphaFoldDB" id="A0A226E9X2"/>
<evidence type="ECO:0000313" key="3">
    <source>
        <dbReference type="Proteomes" id="UP000198287"/>
    </source>
</evidence>
<protein>
    <submittedName>
        <fullName evidence="2">Uncharacterized protein</fullName>
    </submittedName>
</protein>
<dbReference type="OrthoDB" id="8297494at2759"/>
<proteinExistence type="predicted"/>
<gene>
    <name evidence="2" type="ORF">Fcan01_11187</name>
</gene>
<sequence>MSFGQDSVPDKCQGVVFLLLVIACIIARWHWPHANQLNEPCRMLNYFFKFEKILISSYGSVPRMPTTLDKYMVVVLQFFETSNFLTPLIIIAIQLQNPCAVPFIGSMSHYCVNALWSPPLILVRAAMLLTDYWIWLHISYDGIFFMTYAFTVSMVTLIDYLAHFKKLVREIRTVPPNDQSIY</sequence>
<dbReference type="EMBL" id="LNIX01000005">
    <property type="protein sequence ID" value="OXA53416.1"/>
    <property type="molecule type" value="Genomic_DNA"/>
</dbReference>
<reference evidence="2 3" key="1">
    <citation type="submission" date="2015-12" db="EMBL/GenBank/DDBJ databases">
        <title>The genome of Folsomia candida.</title>
        <authorList>
            <person name="Faddeeva A."/>
            <person name="Derks M.F."/>
            <person name="Anvar Y."/>
            <person name="Smit S."/>
            <person name="Van Straalen N."/>
            <person name="Roelofs D."/>
        </authorList>
    </citation>
    <scope>NUCLEOTIDE SEQUENCE [LARGE SCALE GENOMIC DNA]</scope>
    <source>
        <strain evidence="2 3">VU population</strain>
        <tissue evidence="2">Whole body</tissue>
    </source>
</reference>
<keyword evidence="1" id="KW-0472">Membrane</keyword>
<dbReference type="Proteomes" id="UP000198287">
    <property type="component" value="Unassembled WGS sequence"/>
</dbReference>
<name>A0A226E9X2_FOLCA</name>
<evidence type="ECO:0000313" key="2">
    <source>
        <dbReference type="EMBL" id="OXA53416.1"/>
    </source>
</evidence>
<keyword evidence="1" id="KW-1133">Transmembrane helix</keyword>
<evidence type="ECO:0000256" key="1">
    <source>
        <dbReference type="SAM" id="Phobius"/>
    </source>
</evidence>
<comment type="caution">
    <text evidence="2">The sequence shown here is derived from an EMBL/GenBank/DDBJ whole genome shotgun (WGS) entry which is preliminary data.</text>
</comment>
<organism evidence="2 3">
    <name type="scientific">Folsomia candida</name>
    <name type="common">Springtail</name>
    <dbReference type="NCBI Taxonomy" id="158441"/>
    <lineage>
        <taxon>Eukaryota</taxon>
        <taxon>Metazoa</taxon>
        <taxon>Ecdysozoa</taxon>
        <taxon>Arthropoda</taxon>
        <taxon>Hexapoda</taxon>
        <taxon>Collembola</taxon>
        <taxon>Entomobryomorpha</taxon>
        <taxon>Isotomoidea</taxon>
        <taxon>Isotomidae</taxon>
        <taxon>Proisotominae</taxon>
        <taxon>Folsomia</taxon>
    </lineage>
</organism>
<feature type="transmembrane region" description="Helical" evidence="1">
    <location>
        <begin position="12"/>
        <end position="31"/>
    </location>
</feature>